<dbReference type="Proteomes" id="UP000190150">
    <property type="component" value="Unassembled WGS sequence"/>
</dbReference>
<keyword evidence="2" id="KW-1185">Reference proteome</keyword>
<dbReference type="OrthoDB" id="713660at2"/>
<dbReference type="STRING" id="1513896.SAMN05660841_00331"/>
<evidence type="ECO:0000313" key="1">
    <source>
        <dbReference type="EMBL" id="SKB40504.1"/>
    </source>
</evidence>
<accession>A0A1T5AZV7</accession>
<organism evidence="1 2">
    <name type="scientific">Sphingobacterium nematocida</name>
    <dbReference type="NCBI Taxonomy" id="1513896"/>
    <lineage>
        <taxon>Bacteria</taxon>
        <taxon>Pseudomonadati</taxon>
        <taxon>Bacteroidota</taxon>
        <taxon>Sphingobacteriia</taxon>
        <taxon>Sphingobacteriales</taxon>
        <taxon>Sphingobacteriaceae</taxon>
        <taxon>Sphingobacterium</taxon>
    </lineage>
</organism>
<name>A0A1T5AZV7_9SPHI</name>
<dbReference type="AlphaFoldDB" id="A0A1T5AZV7"/>
<dbReference type="EMBL" id="FUZF01000001">
    <property type="protein sequence ID" value="SKB40504.1"/>
    <property type="molecule type" value="Genomic_DNA"/>
</dbReference>
<reference evidence="2" key="1">
    <citation type="submission" date="2017-02" db="EMBL/GenBank/DDBJ databases">
        <authorList>
            <person name="Varghese N."/>
            <person name="Submissions S."/>
        </authorList>
    </citation>
    <scope>NUCLEOTIDE SEQUENCE [LARGE SCALE GENOMIC DNA]</scope>
    <source>
        <strain evidence="2">DSM 24091</strain>
    </source>
</reference>
<protein>
    <submittedName>
        <fullName evidence="1">Uncharacterized protein</fullName>
    </submittedName>
</protein>
<gene>
    <name evidence="1" type="ORF">SAMN05660841_00331</name>
</gene>
<dbReference type="RefSeq" id="WP_079640680.1">
    <property type="nucleotide sequence ID" value="NZ_FUZF01000001.1"/>
</dbReference>
<proteinExistence type="predicted"/>
<evidence type="ECO:0000313" key="2">
    <source>
        <dbReference type="Proteomes" id="UP000190150"/>
    </source>
</evidence>
<sequence length="127" mass="14303">MKQALNASGSAFVQANELAQSPAELAGSMLLLETNFDQWMEERFDLSSSQRTQIAHMEPNFKAKLAEAIARELSAGRSIAFSKTNNEEKEELRDKDVYIFSSKRQSYSFGSAETREEEGLQILVGYR</sequence>